<dbReference type="Gene3D" id="3.40.190.10">
    <property type="entry name" value="Periplasmic binding protein-like II"/>
    <property type="match status" value="2"/>
</dbReference>
<dbReference type="PANTHER" id="PTHR38834">
    <property type="entry name" value="PERIPLASMIC SUBSTRATE BINDING PROTEIN FAMILY 3"/>
    <property type="match status" value="1"/>
</dbReference>
<protein>
    <submittedName>
        <fullName evidence="2">Transporter substrate-binding domain-containing protein</fullName>
    </submittedName>
</protein>
<accession>A0ABS7X961</accession>
<keyword evidence="3" id="KW-1185">Reference proteome</keyword>
<dbReference type="Pfam" id="PF00497">
    <property type="entry name" value="SBP_bac_3"/>
    <property type="match status" value="1"/>
</dbReference>
<dbReference type="RefSeq" id="WP_224673383.1">
    <property type="nucleotide sequence ID" value="NZ_JAERPS020000003.1"/>
</dbReference>
<evidence type="ECO:0000313" key="3">
    <source>
        <dbReference type="Proteomes" id="UP000663814"/>
    </source>
</evidence>
<dbReference type="PANTHER" id="PTHR38834:SF3">
    <property type="entry name" value="SOLUTE-BINDING PROTEIN FAMILY 3_N-TERMINAL DOMAIN-CONTAINING PROTEIN"/>
    <property type="match status" value="1"/>
</dbReference>
<dbReference type="EMBL" id="JAERPS020000003">
    <property type="protein sequence ID" value="MBZ9612067.1"/>
    <property type="molecule type" value="Genomic_DNA"/>
</dbReference>
<feature type="domain" description="Solute-binding protein family 3/N-terminal" evidence="1">
    <location>
        <begin position="2"/>
        <end position="219"/>
    </location>
</feature>
<sequence length="224" mass="25190">MRVVTELSPPHQTLVQGEVSGLSTELVKDVLAAAGLAGKFELYPWARSFRIARSQPNVLIYNMARTTEREAQFHWIGTVAAYQLGFVALSHRDDIQINTVTDAIHYTVAVQRDDISADFLMKNGFKKGMQLVLAADITESWQLLFNGKVDLVIDDPVALTGMAMQLGVANQDVRFVYGITELEQHTWLAASLQTPPELIERLQQAHSQIAKTERYRRIMASDYR</sequence>
<reference evidence="2 3" key="1">
    <citation type="submission" date="2021-08" db="EMBL/GenBank/DDBJ databases">
        <title>Rheinheimera aquimaris sp. nov., isolated from seawater of the East Sea in Korea.</title>
        <authorList>
            <person name="Kim K.H."/>
            <person name="Wenting R."/>
            <person name="Kim K.R."/>
            <person name="Jeon C.O."/>
        </authorList>
    </citation>
    <scope>NUCLEOTIDE SEQUENCE [LARGE SCALE GENOMIC DNA]</scope>
    <source>
        <strain evidence="2 3">MA-13</strain>
    </source>
</reference>
<dbReference type="SUPFAM" id="SSF53850">
    <property type="entry name" value="Periplasmic binding protein-like II"/>
    <property type="match status" value="1"/>
</dbReference>
<dbReference type="InterPro" id="IPR001638">
    <property type="entry name" value="Solute-binding_3/MltF_N"/>
</dbReference>
<comment type="caution">
    <text evidence="2">The sequence shown here is derived from an EMBL/GenBank/DDBJ whole genome shotgun (WGS) entry which is preliminary data.</text>
</comment>
<proteinExistence type="predicted"/>
<evidence type="ECO:0000313" key="2">
    <source>
        <dbReference type="EMBL" id="MBZ9612067.1"/>
    </source>
</evidence>
<evidence type="ECO:0000259" key="1">
    <source>
        <dbReference type="Pfam" id="PF00497"/>
    </source>
</evidence>
<organism evidence="2 3">
    <name type="scientific">Rheinheimera maricola</name>
    <dbReference type="NCBI Taxonomy" id="2793282"/>
    <lineage>
        <taxon>Bacteria</taxon>
        <taxon>Pseudomonadati</taxon>
        <taxon>Pseudomonadota</taxon>
        <taxon>Gammaproteobacteria</taxon>
        <taxon>Chromatiales</taxon>
        <taxon>Chromatiaceae</taxon>
        <taxon>Rheinheimera</taxon>
    </lineage>
</organism>
<dbReference type="Proteomes" id="UP000663814">
    <property type="component" value="Unassembled WGS sequence"/>
</dbReference>
<name>A0ABS7X961_9GAMM</name>
<gene>
    <name evidence="2" type="ORF">I4W93_010720</name>
</gene>